<dbReference type="Proteomes" id="UP001181086">
    <property type="component" value="Unassembled WGS sequence"/>
</dbReference>
<evidence type="ECO:0000259" key="6">
    <source>
        <dbReference type="Pfam" id="PF00703"/>
    </source>
</evidence>
<name>A0AAE4RZ95_9BACT</name>
<feature type="domain" description="Glycoside hydrolase family 2 catalytic" evidence="7">
    <location>
        <begin position="343"/>
        <end position="553"/>
    </location>
</feature>
<dbReference type="InterPro" id="IPR013783">
    <property type="entry name" value="Ig-like_fold"/>
</dbReference>
<accession>A0AAE4RZ95</accession>
<evidence type="ECO:0000256" key="5">
    <source>
        <dbReference type="ARBA" id="ARBA00023295"/>
    </source>
</evidence>
<dbReference type="PANTHER" id="PTHR46323">
    <property type="entry name" value="BETA-GALACTOSIDASE"/>
    <property type="match status" value="1"/>
</dbReference>
<dbReference type="InterPro" id="IPR006102">
    <property type="entry name" value="Ig-like_GH2"/>
</dbReference>
<comment type="similarity">
    <text evidence="2">Belongs to the glycosyl hydrolase 2 family.</text>
</comment>
<dbReference type="AlphaFoldDB" id="A0AAE4RZ95"/>
<dbReference type="GO" id="GO:0004565">
    <property type="term" value="F:beta-galactosidase activity"/>
    <property type="evidence" value="ECO:0007669"/>
    <property type="project" value="UniProtKB-EC"/>
</dbReference>
<keyword evidence="5" id="KW-0326">Glycosidase</keyword>
<proteinExistence type="inferred from homology"/>
<dbReference type="GO" id="GO:0005990">
    <property type="term" value="P:lactose catabolic process"/>
    <property type="evidence" value="ECO:0007669"/>
    <property type="project" value="TreeGrafter"/>
</dbReference>
<reference evidence="9" key="1">
    <citation type="submission" date="2023-10" db="EMBL/GenBank/DDBJ databases">
        <title>Genome of Potential pathogenic bacteria in Crohn's disease.</title>
        <authorList>
            <person name="Rodriguez-Palacios A."/>
        </authorList>
    </citation>
    <scope>NUCLEOTIDE SEQUENCE</scope>
    <source>
        <strain evidence="9">CavFT-hAR62</strain>
    </source>
</reference>
<evidence type="ECO:0000256" key="4">
    <source>
        <dbReference type="ARBA" id="ARBA00022801"/>
    </source>
</evidence>
<protein>
    <recommendedName>
        <fullName evidence="3">beta-galactosidase</fullName>
        <ecNumber evidence="3">3.2.1.23</ecNumber>
    </recommendedName>
</protein>
<comment type="caution">
    <text evidence="9">The sequence shown here is derived from an EMBL/GenBank/DDBJ whole genome shotgun (WGS) entry which is preliminary data.</text>
</comment>
<evidence type="ECO:0000313" key="9">
    <source>
        <dbReference type="EMBL" id="MDU0269287.1"/>
    </source>
</evidence>
<evidence type="ECO:0000259" key="7">
    <source>
        <dbReference type="Pfam" id="PF02836"/>
    </source>
</evidence>
<dbReference type="SUPFAM" id="SSF51445">
    <property type="entry name" value="(Trans)glycosidases"/>
    <property type="match status" value="1"/>
</dbReference>
<comment type="catalytic activity">
    <reaction evidence="1">
        <text>Hydrolysis of terminal non-reducing beta-D-galactose residues in beta-D-galactosides.</text>
        <dbReference type="EC" id="3.2.1.23"/>
    </reaction>
</comment>
<feature type="domain" description="Glycosyl hydrolases family 2 sugar binding" evidence="8">
    <location>
        <begin position="45"/>
        <end position="205"/>
    </location>
</feature>
<dbReference type="Gene3D" id="2.60.120.260">
    <property type="entry name" value="Galactose-binding domain-like"/>
    <property type="match status" value="1"/>
</dbReference>
<evidence type="ECO:0000256" key="3">
    <source>
        <dbReference type="ARBA" id="ARBA00012756"/>
    </source>
</evidence>
<dbReference type="EMBL" id="JAWDEV010000004">
    <property type="protein sequence ID" value="MDU0269287.1"/>
    <property type="molecule type" value="Genomic_DNA"/>
</dbReference>
<dbReference type="Pfam" id="PF02836">
    <property type="entry name" value="Glyco_hydro_2_C"/>
    <property type="match status" value="1"/>
</dbReference>
<dbReference type="Pfam" id="PF00703">
    <property type="entry name" value="Glyco_hydro_2"/>
    <property type="match status" value="1"/>
</dbReference>
<dbReference type="PANTHER" id="PTHR46323:SF2">
    <property type="entry name" value="BETA-GALACTOSIDASE"/>
    <property type="match status" value="1"/>
</dbReference>
<dbReference type="InterPro" id="IPR006103">
    <property type="entry name" value="Glyco_hydro_2_cat"/>
</dbReference>
<sequence>MIQNNMSVRKNKRQARKYPSTDFLLLLCIMLFCRCSIHQSNERINLEGTWRFAIDRQEVGISEQWYLQKLPDYVQLPGSMLSNGKGDAVNLGTPWTGSLFDKSFFTEKKFNRYRQSDNFNVPFWLQPEKYYTGVAWYQRDIDIPAGWQEKAIRLFFERCHWESRVWIDSVEVGMRNTLSAPQEYDLTGLLTPGKHVITVRVDNMIREIDPGENSHSISDHTQGNWNGVTGEMFIEAKSPVYYEDITLFPTLSKSELTVKTNVRNVTGKQQEVNFFFMLEKKRIEYKQVMKPGDNKLEFKIPLSRNMTYWDEFHPNLYTLHCGLQGFGTITDDRQLTFGCREWEVREGVLYLNGHPAFMRGTLHCASFPLTGYPSTDKEEWLREFRICKEHGLNHIRFHSWCPPEAAFEAADELGIYCQVECSSWPNQSSSIGDGKPIDAFLQTEAEYIVKVYGNHPSFCMLALGNEPGGNHKQYLTNFVSYWKARDNRRLYTTAAGWPNIQESDFLSDSQPRIQHWEEGLGSIINSKEPSTAYDWSDYTDKFNQPFISHEIGQWCVYPNFKEIAKYTGVYKAKNFEIFQESLRESGMEALADSFLLASGKLQTICYKADIEAALRTSNFGGFQLLGLSDFTGQGTALVGTLDAFWEEKGYVTPEEYRRFCNSVVPLARIPRLVFENDEKFVAQIEAANYNEEMQNPKVCWIVRDGTNKIVRQGKFSISQIAIGNRQSLGSIEFNLKDIEKPAQLTLEVLIDNYANNWNFWVYPTEKEIVNSNDILLTDYLDKTAIKRLNNGGKVLLSLKKGTLKDEYGGNLAIGFSSIFWNTSWTNGQAPHTLGILCNPKHPALAAFPTEYHSNYQWWDAMTHSAPIRINKVSKEAQPIVRVIDDWFSNHPLALLFEVKIGKGKLLVSGIDFHRDMQMRPAARQLLSSLLNYMQSSDFSPRHIVKIETINDLIDK</sequence>
<evidence type="ECO:0000259" key="8">
    <source>
        <dbReference type="Pfam" id="PF02837"/>
    </source>
</evidence>
<dbReference type="Pfam" id="PF02837">
    <property type="entry name" value="Glyco_hydro_2_N"/>
    <property type="match status" value="1"/>
</dbReference>
<dbReference type="InterPro" id="IPR017853">
    <property type="entry name" value="GH"/>
</dbReference>
<evidence type="ECO:0000256" key="1">
    <source>
        <dbReference type="ARBA" id="ARBA00001412"/>
    </source>
</evidence>
<organism evidence="9 10">
    <name type="scientific">Phocaeicola dorei</name>
    <dbReference type="NCBI Taxonomy" id="357276"/>
    <lineage>
        <taxon>Bacteria</taxon>
        <taxon>Pseudomonadati</taxon>
        <taxon>Bacteroidota</taxon>
        <taxon>Bacteroidia</taxon>
        <taxon>Bacteroidales</taxon>
        <taxon>Bacteroidaceae</taxon>
        <taxon>Phocaeicola</taxon>
    </lineage>
</organism>
<evidence type="ECO:0000256" key="2">
    <source>
        <dbReference type="ARBA" id="ARBA00007401"/>
    </source>
</evidence>
<evidence type="ECO:0000313" key="10">
    <source>
        <dbReference type="Proteomes" id="UP001181086"/>
    </source>
</evidence>
<dbReference type="EC" id="3.2.1.23" evidence="3"/>
<dbReference type="Gene3D" id="3.20.20.80">
    <property type="entry name" value="Glycosidases"/>
    <property type="match status" value="1"/>
</dbReference>
<keyword evidence="4 9" id="KW-0378">Hydrolase</keyword>
<dbReference type="InterPro" id="IPR006104">
    <property type="entry name" value="Glyco_hydro_2_N"/>
</dbReference>
<dbReference type="InterPro" id="IPR050347">
    <property type="entry name" value="Bact_Beta-galactosidase"/>
</dbReference>
<dbReference type="Gene3D" id="2.60.40.10">
    <property type="entry name" value="Immunoglobulins"/>
    <property type="match status" value="1"/>
</dbReference>
<dbReference type="SUPFAM" id="SSF49303">
    <property type="entry name" value="beta-Galactosidase/glucuronidase domain"/>
    <property type="match status" value="1"/>
</dbReference>
<dbReference type="InterPro" id="IPR036156">
    <property type="entry name" value="Beta-gal/glucu_dom_sf"/>
</dbReference>
<feature type="domain" description="Glycoside hydrolase family 2 immunoglobulin-like beta-sandwich" evidence="6">
    <location>
        <begin position="244"/>
        <end position="340"/>
    </location>
</feature>
<gene>
    <name evidence="9" type="ORF">RVH45_05095</name>
</gene>
<dbReference type="InterPro" id="IPR008979">
    <property type="entry name" value="Galactose-bd-like_sf"/>
</dbReference>
<dbReference type="GO" id="GO:0009341">
    <property type="term" value="C:beta-galactosidase complex"/>
    <property type="evidence" value="ECO:0007669"/>
    <property type="project" value="TreeGrafter"/>
</dbReference>
<dbReference type="SUPFAM" id="SSF49785">
    <property type="entry name" value="Galactose-binding domain-like"/>
    <property type="match status" value="1"/>
</dbReference>